<dbReference type="EMBL" id="DXCH01000329">
    <property type="protein sequence ID" value="HIZ08696.1"/>
    <property type="molecule type" value="Genomic_DNA"/>
</dbReference>
<evidence type="ECO:0000256" key="4">
    <source>
        <dbReference type="ARBA" id="ARBA00023163"/>
    </source>
</evidence>
<dbReference type="InterPro" id="IPR005119">
    <property type="entry name" value="LysR_subst-bd"/>
</dbReference>
<dbReference type="PANTHER" id="PTHR30346:SF28">
    <property type="entry name" value="HTH-TYPE TRANSCRIPTIONAL REGULATOR CYNR"/>
    <property type="match status" value="1"/>
</dbReference>
<dbReference type="Gene3D" id="3.40.190.290">
    <property type="match status" value="1"/>
</dbReference>
<dbReference type="GO" id="GO:0003677">
    <property type="term" value="F:DNA binding"/>
    <property type="evidence" value="ECO:0007669"/>
    <property type="project" value="UniProtKB-KW"/>
</dbReference>
<evidence type="ECO:0000256" key="1">
    <source>
        <dbReference type="ARBA" id="ARBA00009437"/>
    </source>
</evidence>
<name>A0A9D2IHF1_9FIRM</name>
<dbReference type="CDD" id="cd05466">
    <property type="entry name" value="PBP2_LTTR_substrate"/>
    <property type="match status" value="1"/>
</dbReference>
<evidence type="ECO:0000313" key="7">
    <source>
        <dbReference type="Proteomes" id="UP000824024"/>
    </source>
</evidence>
<dbReference type="Proteomes" id="UP000824024">
    <property type="component" value="Unassembled WGS sequence"/>
</dbReference>
<proteinExistence type="inferred from homology"/>
<evidence type="ECO:0000313" key="6">
    <source>
        <dbReference type="EMBL" id="HIZ08696.1"/>
    </source>
</evidence>
<keyword evidence="2" id="KW-0805">Transcription regulation</keyword>
<feature type="domain" description="LysR substrate-binding" evidence="5">
    <location>
        <begin position="7"/>
        <end position="214"/>
    </location>
</feature>
<dbReference type="GO" id="GO:0003700">
    <property type="term" value="F:DNA-binding transcription factor activity"/>
    <property type="evidence" value="ECO:0007669"/>
    <property type="project" value="TreeGrafter"/>
</dbReference>
<keyword evidence="4" id="KW-0804">Transcription</keyword>
<evidence type="ECO:0000256" key="3">
    <source>
        <dbReference type="ARBA" id="ARBA00023125"/>
    </source>
</evidence>
<dbReference type="PANTHER" id="PTHR30346">
    <property type="entry name" value="TRANSCRIPTIONAL DUAL REGULATOR HCAR-RELATED"/>
    <property type="match status" value="1"/>
</dbReference>
<dbReference type="GO" id="GO:0032993">
    <property type="term" value="C:protein-DNA complex"/>
    <property type="evidence" value="ECO:0007669"/>
    <property type="project" value="TreeGrafter"/>
</dbReference>
<reference evidence="6" key="1">
    <citation type="journal article" date="2021" name="PeerJ">
        <title>Extensive microbial diversity within the chicken gut microbiome revealed by metagenomics and culture.</title>
        <authorList>
            <person name="Gilroy R."/>
            <person name="Ravi A."/>
            <person name="Getino M."/>
            <person name="Pursley I."/>
            <person name="Horton D.L."/>
            <person name="Alikhan N.F."/>
            <person name="Baker D."/>
            <person name="Gharbi K."/>
            <person name="Hall N."/>
            <person name="Watson M."/>
            <person name="Adriaenssens E.M."/>
            <person name="Foster-Nyarko E."/>
            <person name="Jarju S."/>
            <person name="Secka A."/>
            <person name="Antonio M."/>
            <person name="Oren A."/>
            <person name="Chaudhuri R.R."/>
            <person name="La Ragione R."/>
            <person name="Hildebrand F."/>
            <person name="Pallen M.J."/>
        </authorList>
    </citation>
    <scope>NUCLEOTIDE SEQUENCE</scope>
    <source>
        <strain evidence="6">CHK192-9172</strain>
    </source>
</reference>
<sequence>MHKGRKKQIRIGMEDVGNCSEDIMNGIFAYREKYKDLDVEVEMMSPRSMLVQLDSGNLDLGILYGSEFDMRNSLRCLPLHDRHVKICMFMAKNHPLAGKKDLTIGDLSEETIGILSPDVSFDFRRQVCGFFEASGAAVPKKFKEFSSRRDLEIALISGGCVTIVYETMFIDEKHKLFSKEVQGKFSSSRIEVFWKKEDMDTKARSLADLLKERLKKFDQV</sequence>
<accession>A0A9D2IHF1</accession>
<protein>
    <submittedName>
        <fullName evidence="6">Substrate-binding domain-containing protein</fullName>
    </submittedName>
</protein>
<organism evidence="6 7">
    <name type="scientific">Candidatus Eubacterium avistercoris</name>
    <dbReference type="NCBI Taxonomy" id="2838567"/>
    <lineage>
        <taxon>Bacteria</taxon>
        <taxon>Bacillati</taxon>
        <taxon>Bacillota</taxon>
        <taxon>Clostridia</taxon>
        <taxon>Eubacteriales</taxon>
        <taxon>Eubacteriaceae</taxon>
        <taxon>Eubacterium</taxon>
    </lineage>
</organism>
<comment type="similarity">
    <text evidence="1">Belongs to the LysR transcriptional regulatory family.</text>
</comment>
<evidence type="ECO:0000259" key="5">
    <source>
        <dbReference type="Pfam" id="PF03466"/>
    </source>
</evidence>
<dbReference type="Pfam" id="PF03466">
    <property type="entry name" value="LysR_substrate"/>
    <property type="match status" value="1"/>
</dbReference>
<dbReference type="SUPFAM" id="SSF53850">
    <property type="entry name" value="Periplasmic binding protein-like II"/>
    <property type="match status" value="1"/>
</dbReference>
<comment type="caution">
    <text evidence="6">The sequence shown here is derived from an EMBL/GenBank/DDBJ whole genome shotgun (WGS) entry which is preliminary data.</text>
</comment>
<keyword evidence="3" id="KW-0238">DNA-binding</keyword>
<dbReference type="AlphaFoldDB" id="A0A9D2IHF1"/>
<reference evidence="6" key="2">
    <citation type="submission" date="2021-04" db="EMBL/GenBank/DDBJ databases">
        <authorList>
            <person name="Gilroy R."/>
        </authorList>
    </citation>
    <scope>NUCLEOTIDE SEQUENCE</scope>
    <source>
        <strain evidence="6">CHK192-9172</strain>
    </source>
</reference>
<evidence type="ECO:0000256" key="2">
    <source>
        <dbReference type="ARBA" id="ARBA00023015"/>
    </source>
</evidence>
<gene>
    <name evidence="6" type="ORF">IAA08_12270</name>
</gene>